<accession>A0A2A2K9U6</accession>
<protein>
    <submittedName>
        <fullName evidence="2">Uncharacterized protein</fullName>
    </submittedName>
</protein>
<dbReference type="AlphaFoldDB" id="A0A2A2K9U6"/>
<sequence length="355" mass="37746">MLTSNPAKALGLQSHGLAVGNDADLVLMDTHRISDVILDLPARLMVLKRGRVTASSNSAATSAGGITSTPRRKKLNAPTCSPSRRIATSHSSVAREPVIDRFGPRSTPISKAAVVCRGSSTSWPMEPAIRPVGRLFIRLPAMAEITPAAQLAVPGDCCARAASICASRSITPVDQPDRGHACAKGRQTQRHVQCRYRQQQGAGEHQAQRAKPGAGRQGAHLDGHGQWLTDALAHGQAQHQVGHGDGAQRGQGELAQPFQQRWHLAAEDHQVGRVGDRQHEAGGIGDEGADEQVEQALARAPGMLHRVPGQPVEQAFLASQLGQHHHAGEEQVDIASFGDCRQGQAPWDQAAGRQP</sequence>
<comment type="caution">
    <text evidence="2">The sequence shown here is derived from an EMBL/GenBank/DDBJ whole genome shotgun (WGS) entry which is preliminary data.</text>
</comment>
<dbReference type="InterPro" id="IPR011059">
    <property type="entry name" value="Metal-dep_hydrolase_composite"/>
</dbReference>
<feature type="compositionally biased region" description="Polar residues" evidence="1">
    <location>
        <begin position="78"/>
        <end position="92"/>
    </location>
</feature>
<proteinExistence type="predicted"/>
<feature type="compositionally biased region" description="Low complexity" evidence="1">
    <location>
        <begin position="57"/>
        <end position="69"/>
    </location>
</feature>
<evidence type="ECO:0000256" key="1">
    <source>
        <dbReference type="SAM" id="MobiDB-lite"/>
    </source>
</evidence>
<evidence type="ECO:0000313" key="2">
    <source>
        <dbReference type="EMBL" id="PAV70682.1"/>
    </source>
</evidence>
<keyword evidence="3" id="KW-1185">Reference proteome</keyword>
<reference evidence="2 3" key="1">
    <citation type="journal article" date="2017" name="Curr. Biol.">
        <title>Genome architecture and evolution of a unichromosomal asexual nematode.</title>
        <authorList>
            <person name="Fradin H."/>
            <person name="Zegar C."/>
            <person name="Gutwein M."/>
            <person name="Lucas J."/>
            <person name="Kovtun M."/>
            <person name="Corcoran D."/>
            <person name="Baugh L.R."/>
            <person name="Kiontke K."/>
            <person name="Gunsalus K."/>
            <person name="Fitch D.H."/>
            <person name="Piano F."/>
        </authorList>
    </citation>
    <scope>NUCLEOTIDE SEQUENCE [LARGE SCALE GENOMIC DNA]</scope>
    <source>
        <strain evidence="2">PF1309</strain>
    </source>
</reference>
<name>A0A2A2K9U6_9BILA</name>
<organism evidence="2 3">
    <name type="scientific">Diploscapter pachys</name>
    <dbReference type="NCBI Taxonomy" id="2018661"/>
    <lineage>
        <taxon>Eukaryota</taxon>
        <taxon>Metazoa</taxon>
        <taxon>Ecdysozoa</taxon>
        <taxon>Nematoda</taxon>
        <taxon>Chromadorea</taxon>
        <taxon>Rhabditida</taxon>
        <taxon>Rhabditina</taxon>
        <taxon>Rhabditomorpha</taxon>
        <taxon>Rhabditoidea</taxon>
        <taxon>Rhabditidae</taxon>
        <taxon>Diploscapter</taxon>
    </lineage>
</organism>
<dbReference type="Gene3D" id="2.30.40.10">
    <property type="entry name" value="Urease, subunit C, domain 1"/>
    <property type="match status" value="1"/>
</dbReference>
<gene>
    <name evidence="2" type="ORF">WR25_15310</name>
</gene>
<feature type="region of interest" description="Disordered" evidence="1">
    <location>
        <begin position="57"/>
        <end position="92"/>
    </location>
</feature>
<feature type="region of interest" description="Disordered" evidence="1">
    <location>
        <begin position="195"/>
        <end position="222"/>
    </location>
</feature>
<dbReference type="Gene3D" id="3.20.20.140">
    <property type="entry name" value="Metal-dependent hydrolases"/>
    <property type="match status" value="1"/>
</dbReference>
<evidence type="ECO:0000313" key="3">
    <source>
        <dbReference type="Proteomes" id="UP000218231"/>
    </source>
</evidence>
<dbReference type="EMBL" id="LIAE01009227">
    <property type="protein sequence ID" value="PAV70682.1"/>
    <property type="molecule type" value="Genomic_DNA"/>
</dbReference>
<dbReference type="GO" id="GO:0016810">
    <property type="term" value="F:hydrolase activity, acting on carbon-nitrogen (but not peptide) bonds"/>
    <property type="evidence" value="ECO:0007669"/>
    <property type="project" value="InterPro"/>
</dbReference>
<dbReference type="Proteomes" id="UP000218231">
    <property type="component" value="Unassembled WGS sequence"/>
</dbReference>